<reference evidence="3" key="1">
    <citation type="journal article" date="2019" name="Int. J. Syst. Evol. Microbiol.">
        <title>The Global Catalogue of Microorganisms (GCM) 10K type strain sequencing project: providing services to taxonomists for standard genome sequencing and annotation.</title>
        <authorList>
            <consortium name="The Broad Institute Genomics Platform"/>
            <consortium name="The Broad Institute Genome Sequencing Center for Infectious Disease"/>
            <person name="Wu L."/>
            <person name="Ma J."/>
        </authorList>
    </citation>
    <scope>NUCLEOTIDE SEQUENCE [LARGE SCALE GENOMIC DNA]</scope>
    <source>
        <strain evidence="3">JCM 18532</strain>
    </source>
</reference>
<evidence type="ECO:0000313" key="3">
    <source>
        <dbReference type="Proteomes" id="UP001499882"/>
    </source>
</evidence>
<proteinExistence type="predicted"/>
<sequence>MDLHYRSASDLIAALRAGTLRSVELLDALLARIDEVDDGINAFVTIDRDGARSAADDGGRTVLRRPRAPAMPPWRDCARPAR</sequence>
<gene>
    <name evidence="2" type="ORF">GCM10023350_22790</name>
</gene>
<dbReference type="InterPro" id="IPR036928">
    <property type="entry name" value="AS_sf"/>
</dbReference>
<dbReference type="Gene3D" id="3.90.1300.10">
    <property type="entry name" value="Amidase signature (AS) domain"/>
    <property type="match status" value="1"/>
</dbReference>
<accession>A0ABP8YUS0</accession>
<keyword evidence="3" id="KW-1185">Reference proteome</keyword>
<dbReference type="EMBL" id="BAABKN010000014">
    <property type="protein sequence ID" value="GAA4738130.1"/>
    <property type="molecule type" value="Genomic_DNA"/>
</dbReference>
<evidence type="ECO:0000313" key="2">
    <source>
        <dbReference type="EMBL" id="GAA4738130.1"/>
    </source>
</evidence>
<dbReference type="SUPFAM" id="SSF75304">
    <property type="entry name" value="Amidase signature (AS) enzymes"/>
    <property type="match status" value="1"/>
</dbReference>
<evidence type="ECO:0008006" key="4">
    <source>
        <dbReference type="Google" id="ProtNLM"/>
    </source>
</evidence>
<comment type="caution">
    <text evidence="2">The sequence shown here is derived from an EMBL/GenBank/DDBJ whole genome shotgun (WGS) entry which is preliminary data.</text>
</comment>
<protein>
    <recommendedName>
        <fullName evidence="4">Amidase domain-containing protein</fullName>
    </recommendedName>
</protein>
<evidence type="ECO:0000256" key="1">
    <source>
        <dbReference type="SAM" id="MobiDB-lite"/>
    </source>
</evidence>
<name>A0ABP8YUS0_9ACTN</name>
<feature type="region of interest" description="Disordered" evidence="1">
    <location>
        <begin position="51"/>
        <end position="82"/>
    </location>
</feature>
<organism evidence="2 3">
    <name type="scientific">Nocardioides endophyticus</name>
    <dbReference type="NCBI Taxonomy" id="1353775"/>
    <lineage>
        <taxon>Bacteria</taxon>
        <taxon>Bacillati</taxon>
        <taxon>Actinomycetota</taxon>
        <taxon>Actinomycetes</taxon>
        <taxon>Propionibacteriales</taxon>
        <taxon>Nocardioidaceae</taxon>
        <taxon>Nocardioides</taxon>
    </lineage>
</organism>
<dbReference type="RefSeq" id="WP_345526896.1">
    <property type="nucleotide sequence ID" value="NZ_BAABKN010000014.1"/>
</dbReference>
<dbReference type="Proteomes" id="UP001499882">
    <property type="component" value="Unassembled WGS sequence"/>
</dbReference>